<dbReference type="RefSeq" id="WP_090330196.1">
    <property type="nucleotide sequence ID" value="NZ_FNSL01000002.1"/>
</dbReference>
<reference evidence="6" key="1">
    <citation type="submission" date="2016-10" db="EMBL/GenBank/DDBJ databases">
        <authorList>
            <person name="Varghese N."/>
            <person name="Submissions S."/>
        </authorList>
    </citation>
    <scope>NUCLEOTIDE SEQUENCE [LARGE SCALE GENOMIC DNA]</scope>
    <source>
        <strain evidence="6">ES.061</strain>
    </source>
</reference>
<gene>
    <name evidence="5" type="ORF">SAMN05216452_4068</name>
</gene>
<dbReference type="GO" id="GO:0003700">
    <property type="term" value="F:DNA-binding transcription factor activity"/>
    <property type="evidence" value="ECO:0007669"/>
    <property type="project" value="InterPro"/>
</dbReference>
<organism evidence="5 6">
    <name type="scientific">Nitratireductor aquibiodomus</name>
    <dbReference type="NCBI Taxonomy" id="204799"/>
    <lineage>
        <taxon>Bacteria</taxon>
        <taxon>Pseudomonadati</taxon>
        <taxon>Pseudomonadota</taxon>
        <taxon>Alphaproteobacteria</taxon>
        <taxon>Hyphomicrobiales</taxon>
        <taxon>Phyllobacteriaceae</taxon>
        <taxon>Nitratireductor</taxon>
    </lineage>
</organism>
<dbReference type="Gene3D" id="1.10.10.10">
    <property type="entry name" value="Winged helix-like DNA-binding domain superfamily/Winged helix DNA-binding domain"/>
    <property type="match status" value="1"/>
</dbReference>
<dbReference type="PROSITE" id="PS50949">
    <property type="entry name" value="HTH_GNTR"/>
    <property type="match status" value="1"/>
</dbReference>
<dbReference type="InterPro" id="IPR036390">
    <property type="entry name" value="WH_DNA-bd_sf"/>
</dbReference>
<dbReference type="GO" id="GO:0003677">
    <property type="term" value="F:DNA binding"/>
    <property type="evidence" value="ECO:0007669"/>
    <property type="project" value="UniProtKB-KW"/>
</dbReference>
<dbReference type="PANTHER" id="PTHR43537:SF5">
    <property type="entry name" value="UXU OPERON TRANSCRIPTIONAL REGULATOR"/>
    <property type="match status" value="1"/>
</dbReference>
<keyword evidence="2" id="KW-0238">DNA-binding</keyword>
<keyword evidence="1" id="KW-0805">Transcription regulation</keyword>
<proteinExistence type="predicted"/>
<dbReference type="PRINTS" id="PR00035">
    <property type="entry name" value="HTHGNTR"/>
</dbReference>
<dbReference type="InterPro" id="IPR008920">
    <property type="entry name" value="TF_FadR/GntR_C"/>
</dbReference>
<dbReference type="PANTHER" id="PTHR43537">
    <property type="entry name" value="TRANSCRIPTIONAL REGULATOR, GNTR FAMILY"/>
    <property type="match status" value="1"/>
</dbReference>
<name>A0A1H4QFR3_9HYPH</name>
<dbReference type="InterPro" id="IPR036388">
    <property type="entry name" value="WH-like_DNA-bd_sf"/>
</dbReference>
<sequence length="230" mass="25806">MGEAAKDMTEQPLGERVLSRIRADVLSLKLAPGEVVSERSLETTYGVSRTPIRQALAELIREGLVVKAERGYAIAPFDLQQLEEIFEYREIVEDAAIRLACERARPEELDAILRTVDQGLSDFTPDDWFEAGLDVHVQLAALSGNRFLRDAVQDAVNRTIRARWLVASSREARAIAHREHNEIIALVRQRKTEEAAAAIRRHARDVRGQILQALEDSRRLFGARGFVEGG</sequence>
<dbReference type="Proteomes" id="UP000199064">
    <property type="component" value="Unassembled WGS sequence"/>
</dbReference>
<evidence type="ECO:0000313" key="5">
    <source>
        <dbReference type="EMBL" id="SEC18476.1"/>
    </source>
</evidence>
<accession>A0A1H4QFR3</accession>
<dbReference type="AlphaFoldDB" id="A0A1H4QFR3"/>
<keyword evidence="3" id="KW-0804">Transcription</keyword>
<dbReference type="SUPFAM" id="SSF48008">
    <property type="entry name" value="GntR ligand-binding domain-like"/>
    <property type="match status" value="1"/>
</dbReference>
<dbReference type="SMART" id="SM00345">
    <property type="entry name" value="HTH_GNTR"/>
    <property type="match status" value="1"/>
</dbReference>
<dbReference type="Pfam" id="PF00392">
    <property type="entry name" value="GntR"/>
    <property type="match status" value="1"/>
</dbReference>
<dbReference type="Pfam" id="PF07729">
    <property type="entry name" value="FCD"/>
    <property type="match status" value="1"/>
</dbReference>
<dbReference type="SUPFAM" id="SSF46785">
    <property type="entry name" value="Winged helix' DNA-binding domain"/>
    <property type="match status" value="1"/>
</dbReference>
<dbReference type="Gene3D" id="1.20.120.530">
    <property type="entry name" value="GntR ligand-binding domain-like"/>
    <property type="match status" value="1"/>
</dbReference>
<keyword evidence="6" id="KW-1185">Reference proteome</keyword>
<dbReference type="SMART" id="SM00895">
    <property type="entry name" value="FCD"/>
    <property type="match status" value="1"/>
</dbReference>
<dbReference type="InterPro" id="IPR011711">
    <property type="entry name" value="GntR_C"/>
</dbReference>
<evidence type="ECO:0000256" key="3">
    <source>
        <dbReference type="ARBA" id="ARBA00023163"/>
    </source>
</evidence>
<feature type="domain" description="HTH gntR-type" evidence="4">
    <location>
        <begin position="11"/>
        <end position="77"/>
    </location>
</feature>
<dbReference type="EMBL" id="FNSL01000002">
    <property type="protein sequence ID" value="SEC18476.1"/>
    <property type="molecule type" value="Genomic_DNA"/>
</dbReference>
<evidence type="ECO:0000259" key="4">
    <source>
        <dbReference type="PROSITE" id="PS50949"/>
    </source>
</evidence>
<evidence type="ECO:0000256" key="2">
    <source>
        <dbReference type="ARBA" id="ARBA00023125"/>
    </source>
</evidence>
<evidence type="ECO:0000313" key="6">
    <source>
        <dbReference type="Proteomes" id="UP000199064"/>
    </source>
</evidence>
<evidence type="ECO:0000256" key="1">
    <source>
        <dbReference type="ARBA" id="ARBA00023015"/>
    </source>
</evidence>
<dbReference type="InterPro" id="IPR000524">
    <property type="entry name" value="Tscrpt_reg_HTH_GntR"/>
</dbReference>
<protein>
    <submittedName>
        <fullName evidence="5">Transcriptional regulator, GntR family</fullName>
    </submittedName>
</protein>